<dbReference type="GO" id="GO:0000287">
    <property type="term" value="F:magnesium ion binding"/>
    <property type="evidence" value="ECO:0007669"/>
    <property type="project" value="InterPro"/>
</dbReference>
<dbReference type="GO" id="GO:0005948">
    <property type="term" value="C:acetolactate synthase complex"/>
    <property type="evidence" value="ECO:0007669"/>
    <property type="project" value="TreeGrafter"/>
</dbReference>
<sequence length="613" mass="65925">MSPLILQQHNHRELCGGDLLAQCLRSLGVEVAFGIHGGHLDAFLVGCTEANIRLIDTRHETVAVQAAEGYARVSGKVGVAFVTANSGFGNSLPGLATALADRSPIFVVTSSPPLRDGETNCLQGFLDQVVIAKPLTKFAHRVVQVEEIPRLVAHAFHVAISGAPGPVLIDFPIDILFRPVQRDQISWGSITKPLPFAPAPNRNAVTQAVTLWKDAQRPVIIVGSGGRATEATKELQKLVETTQTPVFHSQKGLGTFPSSHPLDAGLAVNLSKLPLHNKPQPDLVILLAARTGMFLAGRSGLILPSNSCRYIQVDTDGAEIGRQIPVDVGIVSDVTQALVILNEEVEKCPFEAPKEWSVAIPKLKAELDPHENDQQLIDDRLHPYFATKKLLSSLQPGSIVSIDGGECGSWTTDLIEVARPFQSFFAAGYLGMLGSGYGYSLGAAVADPTRQVINIQGDGSAGFHIAELDTYARHQLNILTVVYNNEVWGMSQHGQDLVYGEQTTARPVSSLSPRAAYHAVAEGFGVTAARVEGLKELEGTVKRLSEVQGPALLELIVSDKPIHPGTIDMVNATNDPNWIVVPYYDNIPRPFYKTAKDHVVNENENGNGNGNGL</sequence>
<dbReference type="Pfam" id="PF00205">
    <property type="entry name" value="TPP_enzyme_M"/>
    <property type="match status" value="1"/>
</dbReference>
<dbReference type="PANTHER" id="PTHR18968:SF166">
    <property type="entry name" value="2-HYDROXYACYL-COA LYASE 2"/>
    <property type="match status" value="1"/>
</dbReference>
<organism evidence="10 11">
    <name type="scientific">Scytalidium lignicola</name>
    <name type="common">Hyphomycete</name>
    <dbReference type="NCBI Taxonomy" id="5539"/>
    <lineage>
        <taxon>Eukaryota</taxon>
        <taxon>Fungi</taxon>
        <taxon>Dikarya</taxon>
        <taxon>Ascomycota</taxon>
        <taxon>Pezizomycotina</taxon>
        <taxon>Leotiomycetes</taxon>
        <taxon>Leotiomycetes incertae sedis</taxon>
        <taxon>Scytalidium</taxon>
    </lineage>
</organism>
<dbReference type="SUPFAM" id="SSF52467">
    <property type="entry name" value="DHS-like NAD/FAD-binding domain"/>
    <property type="match status" value="1"/>
</dbReference>
<dbReference type="PROSITE" id="PS00187">
    <property type="entry name" value="TPP_ENZYMES"/>
    <property type="match status" value="1"/>
</dbReference>
<evidence type="ECO:0000256" key="2">
    <source>
        <dbReference type="ARBA" id="ARBA00001964"/>
    </source>
</evidence>
<feature type="domain" description="Thiamine pyrophosphate enzyme TPP-binding" evidence="8">
    <location>
        <begin position="403"/>
        <end position="554"/>
    </location>
</feature>
<name>A0A3E2H4V7_SCYLI</name>
<dbReference type="AlphaFoldDB" id="A0A3E2H4V7"/>
<evidence type="ECO:0000259" key="8">
    <source>
        <dbReference type="Pfam" id="PF02775"/>
    </source>
</evidence>
<dbReference type="InterPro" id="IPR012001">
    <property type="entry name" value="Thiamin_PyroP_enz_TPP-bd_dom"/>
</dbReference>
<dbReference type="STRING" id="5539.A0A3E2H4V7"/>
<gene>
    <name evidence="10" type="ORF">B7463_g7919</name>
</gene>
<dbReference type="InterPro" id="IPR045229">
    <property type="entry name" value="TPP_enz"/>
</dbReference>
<keyword evidence="4" id="KW-0479">Metal-binding</keyword>
<dbReference type="OMA" id="LPGAQIY"/>
<dbReference type="CDD" id="cd07035">
    <property type="entry name" value="TPP_PYR_POX_like"/>
    <property type="match status" value="1"/>
</dbReference>
<comment type="similarity">
    <text evidence="3 6">Belongs to the TPP enzyme family.</text>
</comment>
<keyword evidence="11" id="KW-1185">Reference proteome</keyword>
<keyword evidence="5 6" id="KW-0786">Thiamine pyrophosphate</keyword>
<dbReference type="GO" id="GO:0003984">
    <property type="term" value="F:acetolactate synthase activity"/>
    <property type="evidence" value="ECO:0007669"/>
    <property type="project" value="TreeGrafter"/>
</dbReference>
<comment type="caution">
    <text evidence="10">The sequence shown here is derived from an EMBL/GenBank/DDBJ whole genome shotgun (WGS) entry which is preliminary data.</text>
</comment>
<comment type="cofactor">
    <cofactor evidence="1">
        <name>Mg(2+)</name>
        <dbReference type="ChEBI" id="CHEBI:18420"/>
    </cofactor>
</comment>
<dbReference type="GO" id="GO:0050660">
    <property type="term" value="F:flavin adenine dinucleotide binding"/>
    <property type="evidence" value="ECO:0007669"/>
    <property type="project" value="TreeGrafter"/>
</dbReference>
<dbReference type="Pfam" id="PF02775">
    <property type="entry name" value="TPP_enzyme_C"/>
    <property type="match status" value="1"/>
</dbReference>
<evidence type="ECO:0000313" key="11">
    <source>
        <dbReference type="Proteomes" id="UP000258309"/>
    </source>
</evidence>
<dbReference type="PANTHER" id="PTHR18968">
    <property type="entry name" value="THIAMINE PYROPHOSPHATE ENZYMES"/>
    <property type="match status" value="1"/>
</dbReference>
<dbReference type="GO" id="GO:0009099">
    <property type="term" value="P:L-valine biosynthetic process"/>
    <property type="evidence" value="ECO:0007669"/>
    <property type="project" value="TreeGrafter"/>
</dbReference>
<dbReference type="GO" id="GO:0030976">
    <property type="term" value="F:thiamine pyrophosphate binding"/>
    <property type="evidence" value="ECO:0007669"/>
    <property type="project" value="InterPro"/>
</dbReference>
<dbReference type="InterPro" id="IPR000399">
    <property type="entry name" value="TPP-bd_CS"/>
</dbReference>
<reference evidence="10 11" key="1">
    <citation type="submission" date="2018-05" db="EMBL/GenBank/DDBJ databases">
        <title>Draft genome sequence of Scytalidium lignicola DSM 105466, a ubiquitous saprotrophic fungus.</title>
        <authorList>
            <person name="Buettner E."/>
            <person name="Gebauer A.M."/>
            <person name="Hofrichter M."/>
            <person name="Liers C."/>
            <person name="Kellner H."/>
        </authorList>
    </citation>
    <scope>NUCLEOTIDE SEQUENCE [LARGE SCALE GENOMIC DNA]</scope>
    <source>
        <strain evidence="10 11">DSM 105466</strain>
    </source>
</reference>
<dbReference type="InterPro" id="IPR011766">
    <property type="entry name" value="TPP_enzyme_TPP-bd"/>
</dbReference>
<evidence type="ECO:0000256" key="5">
    <source>
        <dbReference type="ARBA" id="ARBA00023052"/>
    </source>
</evidence>
<dbReference type="Pfam" id="PF02776">
    <property type="entry name" value="TPP_enzyme_N"/>
    <property type="match status" value="1"/>
</dbReference>
<proteinExistence type="inferred from homology"/>
<evidence type="ECO:0000259" key="9">
    <source>
        <dbReference type="Pfam" id="PF02776"/>
    </source>
</evidence>
<accession>A0A3E2H4V7</accession>
<feature type="domain" description="Thiamine pyrophosphate enzyme central" evidence="7">
    <location>
        <begin position="206"/>
        <end position="338"/>
    </location>
</feature>
<dbReference type="GO" id="GO:0009097">
    <property type="term" value="P:isoleucine biosynthetic process"/>
    <property type="evidence" value="ECO:0007669"/>
    <property type="project" value="TreeGrafter"/>
</dbReference>
<evidence type="ECO:0000256" key="6">
    <source>
        <dbReference type="RuleBase" id="RU362132"/>
    </source>
</evidence>
<evidence type="ECO:0000313" key="10">
    <source>
        <dbReference type="EMBL" id="RFU28418.1"/>
    </source>
</evidence>
<feature type="non-terminal residue" evidence="10">
    <location>
        <position position="613"/>
    </location>
</feature>
<dbReference type="SUPFAM" id="SSF52518">
    <property type="entry name" value="Thiamin diphosphate-binding fold (THDP-binding)"/>
    <property type="match status" value="2"/>
</dbReference>
<feature type="domain" description="Thiamine pyrophosphate enzyme N-terminal TPP-binding" evidence="9">
    <location>
        <begin position="16"/>
        <end position="129"/>
    </location>
</feature>
<dbReference type="Proteomes" id="UP000258309">
    <property type="component" value="Unassembled WGS sequence"/>
</dbReference>
<evidence type="ECO:0000256" key="1">
    <source>
        <dbReference type="ARBA" id="ARBA00001946"/>
    </source>
</evidence>
<dbReference type="EMBL" id="NCSJ02000164">
    <property type="protein sequence ID" value="RFU28418.1"/>
    <property type="molecule type" value="Genomic_DNA"/>
</dbReference>
<evidence type="ECO:0000256" key="3">
    <source>
        <dbReference type="ARBA" id="ARBA00007812"/>
    </source>
</evidence>
<dbReference type="OrthoDB" id="10006023at2759"/>
<protein>
    <submittedName>
        <fullName evidence="10">Uncharacterized protein</fullName>
    </submittedName>
</protein>
<feature type="non-terminal residue" evidence="10">
    <location>
        <position position="1"/>
    </location>
</feature>
<dbReference type="Gene3D" id="3.40.50.1220">
    <property type="entry name" value="TPP-binding domain"/>
    <property type="match status" value="1"/>
</dbReference>
<dbReference type="Gene3D" id="3.40.50.970">
    <property type="match status" value="2"/>
</dbReference>
<evidence type="ECO:0000256" key="4">
    <source>
        <dbReference type="ARBA" id="ARBA00022723"/>
    </source>
</evidence>
<dbReference type="InterPro" id="IPR029035">
    <property type="entry name" value="DHS-like_NAD/FAD-binding_dom"/>
</dbReference>
<comment type="cofactor">
    <cofactor evidence="2">
        <name>thiamine diphosphate</name>
        <dbReference type="ChEBI" id="CHEBI:58937"/>
    </cofactor>
</comment>
<evidence type="ECO:0000259" key="7">
    <source>
        <dbReference type="Pfam" id="PF00205"/>
    </source>
</evidence>
<dbReference type="InterPro" id="IPR012000">
    <property type="entry name" value="Thiamin_PyroP_enz_cen_dom"/>
</dbReference>
<dbReference type="FunFam" id="3.40.50.970:FF:000007">
    <property type="entry name" value="Acetolactate synthase"/>
    <property type="match status" value="1"/>
</dbReference>
<dbReference type="InterPro" id="IPR029061">
    <property type="entry name" value="THDP-binding"/>
</dbReference>